<feature type="active site" description="Charge relay system" evidence="6 7">
    <location>
        <position position="148"/>
    </location>
</feature>
<reference evidence="11" key="1">
    <citation type="submission" date="2016-10" db="EMBL/GenBank/DDBJ databases">
        <authorList>
            <person name="Varghese N."/>
            <person name="Submissions S."/>
        </authorList>
    </citation>
    <scope>NUCLEOTIDE SEQUENCE [LARGE SCALE GENOMIC DNA]</scope>
    <source>
        <strain evidence="11">DSM 17044</strain>
    </source>
</reference>
<dbReference type="InterPro" id="IPR037045">
    <property type="entry name" value="S8pro/Inhibitor_I9_sf"/>
</dbReference>
<keyword evidence="5 7" id="KW-0720">Serine protease</keyword>
<accession>A0A1H8C5E2</accession>
<dbReference type="Proteomes" id="UP000182719">
    <property type="component" value="Unassembled WGS sequence"/>
</dbReference>
<dbReference type="Pfam" id="PF00082">
    <property type="entry name" value="Peptidase_S8"/>
    <property type="match status" value="2"/>
</dbReference>
<feature type="domain" description="Peptidase S8/S53" evidence="8">
    <location>
        <begin position="456"/>
        <end position="515"/>
    </location>
</feature>
<dbReference type="SUPFAM" id="SSF54897">
    <property type="entry name" value="Protease propeptides/inhibitors"/>
    <property type="match status" value="1"/>
</dbReference>
<evidence type="ECO:0000256" key="5">
    <source>
        <dbReference type="ARBA" id="ARBA00022825"/>
    </source>
</evidence>
<dbReference type="EMBL" id="FOAP01000025">
    <property type="protein sequence ID" value="SEM89307.1"/>
    <property type="molecule type" value="Genomic_DNA"/>
</dbReference>
<dbReference type="InterPro" id="IPR003137">
    <property type="entry name" value="PA_domain"/>
</dbReference>
<dbReference type="InterPro" id="IPR036852">
    <property type="entry name" value="Peptidase_S8/S53_dom_sf"/>
</dbReference>
<dbReference type="PROSITE" id="PS00138">
    <property type="entry name" value="SUBTILASE_SER"/>
    <property type="match status" value="1"/>
</dbReference>
<feature type="active site" description="Charge relay system" evidence="6 7">
    <location>
        <position position="185"/>
    </location>
</feature>
<evidence type="ECO:0000256" key="3">
    <source>
        <dbReference type="ARBA" id="ARBA00022670"/>
    </source>
</evidence>
<evidence type="ECO:0000259" key="8">
    <source>
        <dbReference type="Pfam" id="PF00082"/>
    </source>
</evidence>
<dbReference type="OrthoDB" id="5395460at2"/>
<dbReference type="Gene3D" id="3.40.50.200">
    <property type="entry name" value="Peptidase S8/S53 domain"/>
    <property type="match status" value="1"/>
</dbReference>
<evidence type="ECO:0000256" key="2">
    <source>
        <dbReference type="ARBA" id="ARBA00022512"/>
    </source>
</evidence>
<dbReference type="SUPFAM" id="SSF52743">
    <property type="entry name" value="Subtilisin-like"/>
    <property type="match status" value="1"/>
</dbReference>
<dbReference type="PROSITE" id="PS51892">
    <property type="entry name" value="SUBTILASE"/>
    <property type="match status" value="1"/>
</dbReference>
<keyword evidence="2" id="KW-0134">Cell wall</keyword>
<proteinExistence type="inferred from homology"/>
<evidence type="ECO:0000256" key="7">
    <source>
        <dbReference type="PROSITE-ProRule" id="PRU01240"/>
    </source>
</evidence>
<evidence type="ECO:0000259" key="9">
    <source>
        <dbReference type="Pfam" id="PF02225"/>
    </source>
</evidence>
<organism evidence="10 11">
    <name type="scientific">Stigmatella aurantiaca</name>
    <dbReference type="NCBI Taxonomy" id="41"/>
    <lineage>
        <taxon>Bacteria</taxon>
        <taxon>Pseudomonadati</taxon>
        <taxon>Myxococcota</taxon>
        <taxon>Myxococcia</taxon>
        <taxon>Myxococcales</taxon>
        <taxon>Cystobacterineae</taxon>
        <taxon>Archangiaceae</taxon>
        <taxon>Stigmatella</taxon>
    </lineage>
</organism>
<feature type="domain" description="PA" evidence="9">
    <location>
        <begin position="370"/>
        <end position="443"/>
    </location>
</feature>
<keyword evidence="2" id="KW-0964">Secreted</keyword>
<keyword evidence="4 7" id="KW-0378">Hydrolase</keyword>
<dbReference type="AlphaFoldDB" id="A0A1H8C5E2"/>
<evidence type="ECO:0000256" key="4">
    <source>
        <dbReference type="ARBA" id="ARBA00022801"/>
    </source>
</evidence>
<protein>
    <submittedName>
        <fullName evidence="10">Subtilase family protein</fullName>
    </submittedName>
</protein>
<feature type="active site" description="Charge relay system" evidence="6 7">
    <location>
        <position position="467"/>
    </location>
</feature>
<dbReference type="InterPro" id="IPR022398">
    <property type="entry name" value="Peptidase_S8_His-AS"/>
</dbReference>
<evidence type="ECO:0000256" key="1">
    <source>
        <dbReference type="ARBA" id="ARBA00011073"/>
    </source>
</evidence>
<evidence type="ECO:0000313" key="11">
    <source>
        <dbReference type="Proteomes" id="UP000182719"/>
    </source>
</evidence>
<dbReference type="InterPro" id="IPR015500">
    <property type="entry name" value="Peptidase_S8_subtilisin-rel"/>
</dbReference>
<evidence type="ECO:0000313" key="10">
    <source>
        <dbReference type="EMBL" id="SEM89307.1"/>
    </source>
</evidence>
<dbReference type="PROSITE" id="PS00137">
    <property type="entry name" value="SUBTILASE_HIS"/>
    <property type="match status" value="1"/>
</dbReference>
<dbReference type="GO" id="GO:0004252">
    <property type="term" value="F:serine-type endopeptidase activity"/>
    <property type="evidence" value="ECO:0007669"/>
    <property type="project" value="UniProtKB-UniRule"/>
</dbReference>
<dbReference type="RefSeq" id="WP_075010445.1">
    <property type="nucleotide sequence ID" value="NZ_FOAP01000025.1"/>
</dbReference>
<dbReference type="InterPro" id="IPR000209">
    <property type="entry name" value="Peptidase_S8/S53_dom"/>
</dbReference>
<dbReference type="PANTHER" id="PTHR43806">
    <property type="entry name" value="PEPTIDASE S8"/>
    <property type="match status" value="1"/>
</dbReference>
<feature type="domain" description="Peptidase S8/S53" evidence="8">
    <location>
        <begin position="139"/>
        <end position="327"/>
    </location>
</feature>
<dbReference type="PANTHER" id="PTHR43806:SF11">
    <property type="entry name" value="CEREVISIN-RELATED"/>
    <property type="match status" value="1"/>
</dbReference>
<dbReference type="GO" id="GO:0006508">
    <property type="term" value="P:proteolysis"/>
    <property type="evidence" value="ECO:0007669"/>
    <property type="project" value="UniProtKB-KW"/>
</dbReference>
<dbReference type="Gene3D" id="3.30.70.80">
    <property type="entry name" value="Peptidase S8 propeptide/proteinase inhibitor I9"/>
    <property type="match status" value="1"/>
</dbReference>
<sequence>MKKSSVFAALMLLSACGTGPLDEGAPQAEPGVDTASLESSGRYLVAFKNRPGAAEHALLKQMGAHIRKDFSELNVAAVEMKPSKMAALMRSNLIDAIEEDAIRMPLGLATSQLTPSTGNGLYGLITTQSTAVHARGITGAGIKIGVADTGLDYTHPDIAPIYKGGIDTVSNDSDPWWNNDVNETHGTHVAGTIVAANNSAGVYGVAYGAQLYHARVLGPNGGTTSDIMDGVRWLVETAGCKIVNLSLGGGMKSRIEENFYNEMRSKGALIVAATGNDGATKLSYPAAYATNIAVGAVDVNNALATFSNRGTNIDVVAPGVMVLSSVPGGTGSEASVSTSATFMGLGFEFAGRTAGVTKTIVHCGLGQVGECPASVSGNIALIQRGTINFSDKVLNAMNQGAVAAILYNNIAGEFSGTLGTATTADGRAWIPTIGVSDTTGASLKAQAGASGTVVNQASAWDLYDGTSMATPHVAGVLGLIWSSKPALTNTQVETHLFNTATNLGAAGYDTTYGYGLVNASAAVKAASGL</sequence>
<keyword evidence="3 7" id="KW-0645">Protease</keyword>
<dbReference type="PRINTS" id="PR00723">
    <property type="entry name" value="SUBTILISIN"/>
</dbReference>
<keyword evidence="11" id="KW-1185">Reference proteome</keyword>
<dbReference type="Gene3D" id="3.50.30.30">
    <property type="match status" value="1"/>
</dbReference>
<evidence type="ECO:0000256" key="6">
    <source>
        <dbReference type="PIRSR" id="PIRSR615500-1"/>
    </source>
</evidence>
<comment type="similarity">
    <text evidence="1 7">Belongs to the peptidase S8 family.</text>
</comment>
<dbReference type="InterPro" id="IPR023828">
    <property type="entry name" value="Peptidase_S8_Ser-AS"/>
</dbReference>
<dbReference type="Pfam" id="PF02225">
    <property type="entry name" value="PA"/>
    <property type="match status" value="1"/>
</dbReference>
<name>A0A1H8C5E2_STIAU</name>
<dbReference type="PROSITE" id="PS51257">
    <property type="entry name" value="PROKAR_LIPOPROTEIN"/>
    <property type="match status" value="1"/>
</dbReference>
<dbReference type="InterPro" id="IPR050131">
    <property type="entry name" value="Peptidase_S8_subtilisin-like"/>
</dbReference>
<gene>
    <name evidence="10" type="ORF">SAMN05444354_12552</name>
</gene>